<reference evidence="2 3" key="1">
    <citation type="submission" date="2019-05" db="EMBL/GenBank/DDBJ databases">
        <title>Another draft genome of Portunus trituberculatus and its Hox gene families provides insights of decapod evolution.</title>
        <authorList>
            <person name="Jeong J.-H."/>
            <person name="Song I."/>
            <person name="Kim S."/>
            <person name="Choi T."/>
            <person name="Kim D."/>
            <person name="Ryu S."/>
            <person name="Kim W."/>
        </authorList>
    </citation>
    <scope>NUCLEOTIDE SEQUENCE [LARGE SCALE GENOMIC DNA]</scope>
    <source>
        <tissue evidence="2">Muscle</tissue>
    </source>
</reference>
<comment type="caution">
    <text evidence="2">The sequence shown here is derived from an EMBL/GenBank/DDBJ whole genome shotgun (WGS) entry which is preliminary data.</text>
</comment>
<feature type="chain" id="PRO_5022723274" description="Secreted protein" evidence="1">
    <location>
        <begin position="23"/>
        <end position="113"/>
    </location>
</feature>
<proteinExistence type="predicted"/>
<evidence type="ECO:0000256" key="1">
    <source>
        <dbReference type="SAM" id="SignalP"/>
    </source>
</evidence>
<evidence type="ECO:0008006" key="4">
    <source>
        <dbReference type="Google" id="ProtNLM"/>
    </source>
</evidence>
<organism evidence="2 3">
    <name type="scientific">Portunus trituberculatus</name>
    <name type="common">Swimming crab</name>
    <name type="synonym">Neptunus trituberculatus</name>
    <dbReference type="NCBI Taxonomy" id="210409"/>
    <lineage>
        <taxon>Eukaryota</taxon>
        <taxon>Metazoa</taxon>
        <taxon>Ecdysozoa</taxon>
        <taxon>Arthropoda</taxon>
        <taxon>Crustacea</taxon>
        <taxon>Multicrustacea</taxon>
        <taxon>Malacostraca</taxon>
        <taxon>Eumalacostraca</taxon>
        <taxon>Eucarida</taxon>
        <taxon>Decapoda</taxon>
        <taxon>Pleocyemata</taxon>
        <taxon>Brachyura</taxon>
        <taxon>Eubrachyura</taxon>
        <taxon>Portunoidea</taxon>
        <taxon>Portunidae</taxon>
        <taxon>Portuninae</taxon>
        <taxon>Portunus</taxon>
    </lineage>
</organism>
<evidence type="ECO:0000313" key="2">
    <source>
        <dbReference type="EMBL" id="MPC11990.1"/>
    </source>
</evidence>
<dbReference type="AlphaFoldDB" id="A0A5B7CRB6"/>
<keyword evidence="1" id="KW-0732">Signal</keyword>
<feature type="signal peptide" evidence="1">
    <location>
        <begin position="1"/>
        <end position="22"/>
    </location>
</feature>
<sequence length="113" mass="13157">MMRTFPILRLRRIALLFPRTRALPPDMDRDPCRFLTPCLYSSCCRSCALREKKKVGHNLQMPHSQILMVLPSRFMYFTKCNLLLGSSRSTLAYRFVFSLLIRSFTAFSESATI</sequence>
<name>A0A5B7CRB6_PORTR</name>
<protein>
    <recommendedName>
        <fullName evidence="4">Secreted protein</fullName>
    </recommendedName>
</protein>
<gene>
    <name evidence="2" type="ORF">E2C01_004666</name>
</gene>
<accession>A0A5B7CRB6</accession>
<evidence type="ECO:0000313" key="3">
    <source>
        <dbReference type="Proteomes" id="UP000324222"/>
    </source>
</evidence>
<dbReference type="Proteomes" id="UP000324222">
    <property type="component" value="Unassembled WGS sequence"/>
</dbReference>
<keyword evidence="3" id="KW-1185">Reference proteome</keyword>
<dbReference type="EMBL" id="VSRR010000192">
    <property type="protein sequence ID" value="MPC11990.1"/>
    <property type="molecule type" value="Genomic_DNA"/>
</dbReference>